<dbReference type="Proteomes" id="UP000582659">
    <property type="component" value="Unassembled WGS sequence"/>
</dbReference>
<evidence type="ECO:0000313" key="9">
    <source>
        <dbReference type="Proteomes" id="UP000095284"/>
    </source>
</evidence>
<name>A0A1I7S985_BURXY</name>
<dbReference type="Proteomes" id="UP000659654">
    <property type="component" value="Unassembled WGS sequence"/>
</dbReference>
<dbReference type="PROSITE" id="PS00216">
    <property type="entry name" value="SUGAR_TRANSPORT_1"/>
    <property type="match status" value="1"/>
</dbReference>
<feature type="transmembrane region" description="Helical" evidence="6">
    <location>
        <begin position="593"/>
        <end position="613"/>
    </location>
</feature>
<feature type="transmembrane region" description="Helical" evidence="6">
    <location>
        <begin position="505"/>
        <end position="524"/>
    </location>
</feature>
<dbReference type="InterPro" id="IPR020846">
    <property type="entry name" value="MFS_dom"/>
</dbReference>
<evidence type="ECO:0000256" key="4">
    <source>
        <dbReference type="ARBA" id="ARBA00023136"/>
    </source>
</evidence>
<organism evidence="9 11">
    <name type="scientific">Bursaphelenchus xylophilus</name>
    <name type="common">Pinewood nematode worm</name>
    <name type="synonym">Aphelenchoides xylophilus</name>
    <dbReference type="NCBI Taxonomy" id="6326"/>
    <lineage>
        <taxon>Eukaryota</taxon>
        <taxon>Metazoa</taxon>
        <taxon>Ecdysozoa</taxon>
        <taxon>Nematoda</taxon>
        <taxon>Chromadorea</taxon>
        <taxon>Rhabditida</taxon>
        <taxon>Tylenchina</taxon>
        <taxon>Tylenchomorpha</taxon>
        <taxon>Aphelenchoidea</taxon>
        <taxon>Aphelenchoididae</taxon>
        <taxon>Bursaphelenchus</taxon>
    </lineage>
</organism>
<feature type="transmembrane region" description="Helical" evidence="6">
    <location>
        <begin position="419"/>
        <end position="437"/>
    </location>
</feature>
<feature type="transmembrane region" description="Helical" evidence="6">
    <location>
        <begin position="394"/>
        <end position="412"/>
    </location>
</feature>
<evidence type="ECO:0000313" key="10">
    <source>
        <dbReference type="Proteomes" id="UP000659654"/>
    </source>
</evidence>
<evidence type="ECO:0000313" key="11">
    <source>
        <dbReference type="WBParaSite" id="BXY_0958100.1"/>
    </source>
</evidence>
<keyword evidence="4 6" id="KW-0472">Membrane</keyword>
<feature type="compositionally biased region" description="Low complexity" evidence="5">
    <location>
        <begin position="35"/>
        <end position="56"/>
    </location>
</feature>
<reference evidence="8" key="2">
    <citation type="submission" date="2020-09" db="EMBL/GenBank/DDBJ databases">
        <authorList>
            <person name="Kikuchi T."/>
        </authorList>
    </citation>
    <scope>NUCLEOTIDE SEQUENCE</scope>
    <source>
        <strain evidence="8">Ka4C1</strain>
    </source>
</reference>
<dbReference type="PROSITE" id="PS50850">
    <property type="entry name" value="MFS"/>
    <property type="match status" value="1"/>
</dbReference>
<feature type="transmembrane region" description="Helical" evidence="6">
    <location>
        <begin position="684"/>
        <end position="706"/>
    </location>
</feature>
<feature type="domain" description="Major facilitator superfamily (MFS) profile" evidence="7">
    <location>
        <begin position="346"/>
        <end position="771"/>
    </location>
</feature>
<protein>
    <submittedName>
        <fullName evidence="8">(pine wood nematode) hypothetical protein</fullName>
    </submittedName>
    <submittedName>
        <fullName evidence="11">MFS domain-containing protein</fullName>
    </submittedName>
</protein>
<proteinExistence type="predicted"/>
<reference evidence="11" key="1">
    <citation type="submission" date="2016-11" db="UniProtKB">
        <authorList>
            <consortium name="WormBaseParasite"/>
        </authorList>
    </citation>
    <scope>IDENTIFICATION</scope>
</reference>
<dbReference type="eggNOG" id="KOG0255">
    <property type="taxonomic scope" value="Eukaryota"/>
</dbReference>
<evidence type="ECO:0000313" key="8">
    <source>
        <dbReference type="EMBL" id="CAD5217074.1"/>
    </source>
</evidence>
<dbReference type="Proteomes" id="UP000095284">
    <property type="component" value="Unplaced"/>
</dbReference>
<dbReference type="GO" id="GO:0022857">
    <property type="term" value="F:transmembrane transporter activity"/>
    <property type="evidence" value="ECO:0007669"/>
    <property type="project" value="InterPro"/>
</dbReference>
<feature type="region of interest" description="Disordered" evidence="5">
    <location>
        <begin position="804"/>
        <end position="835"/>
    </location>
</feature>
<evidence type="ECO:0000256" key="5">
    <source>
        <dbReference type="SAM" id="MobiDB-lite"/>
    </source>
</evidence>
<feature type="transmembrane region" description="Helical" evidence="6">
    <location>
        <begin position="477"/>
        <end position="499"/>
    </location>
</feature>
<feature type="transmembrane region" description="Helical" evidence="6">
    <location>
        <begin position="659"/>
        <end position="678"/>
    </location>
</feature>
<dbReference type="AlphaFoldDB" id="A0A1I7S985"/>
<dbReference type="GO" id="GO:0016020">
    <property type="term" value="C:membrane"/>
    <property type="evidence" value="ECO:0007669"/>
    <property type="project" value="UniProtKB-SubCell"/>
</dbReference>
<dbReference type="SMR" id="A0A1I7S985"/>
<dbReference type="EMBL" id="CAJFCV020000002">
    <property type="protein sequence ID" value="CAG9100435.1"/>
    <property type="molecule type" value="Genomic_DNA"/>
</dbReference>
<dbReference type="CDD" id="cd17317">
    <property type="entry name" value="MFS_SLC22"/>
    <property type="match status" value="1"/>
</dbReference>
<keyword evidence="3 6" id="KW-1133">Transmembrane helix</keyword>
<evidence type="ECO:0000256" key="1">
    <source>
        <dbReference type="ARBA" id="ARBA00004141"/>
    </source>
</evidence>
<evidence type="ECO:0000256" key="2">
    <source>
        <dbReference type="ARBA" id="ARBA00022692"/>
    </source>
</evidence>
<dbReference type="InterPro" id="IPR005829">
    <property type="entry name" value="Sugar_transporter_CS"/>
</dbReference>
<dbReference type="Gene3D" id="1.20.1250.20">
    <property type="entry name" value="MFS general substrate transporter like domains"/>
    <property type="match status" value="1"/>
</dbReference>
<dbReference type="PANTHER" id="PTHR24064">
    <property type="entry name" value="SOLUTE CARRIER FAMILY 22 MEMBER"/>
    <property type="match status" value="1"/>
</dbReference>
<feature type="transmembrane region" description="Helical" evidence="6">
    <location>
        <begin position="718"/>
        <end position="740"/>
    </location>
</feature>
<evidence type="ECO:0000256" key="3">
    <source>
        <dbReference type="ARBA" id="ARBA00022989"/>
    </source>
</evidence>
<keyword evidence="2 6" id="KW-0812">Transmembrane</keyword>
<feature type="region of interest" description="Disordered" evidence="5">
    <location>
        <begin position="174"/>
        <end position="195"/>
    </location>
</feature>
<feature type="compositionally biased region" description="Pro residues" evidence="5">
    <location>
        <begin position="1"/>
        <end position="10"/>
    </location>
</feature>
<feature type="region of interest" description="Disordered" evidence="5">
    <location>
        <begin position="1"/>
        <end position="70"/>
    </location>
</feature>
<feature type="transmembrane region" description="Helical" evidence="6">
    <location>
        <begin position="633"/>
        <end position="652"/>
    </location>
</feature>
<keyword evidence="10" id="KW-1185">Reference proteome</keyword>
<dbReference type="WBParaSite" id="BXY_0958100.1">
    <property type="protein sequence ID" value="BXY_0958100.1"/>
    <property type="gene ID" value="BXY_0958100"/>
</dbReference>
<gene>
    <name evidence="8" type="ORF">BXYJ_LOCUS4853</name>
</gene>
<feature type="transmembrane region" description="Helical" evidence="6">
    <location>
        <begin position="746"/>
        <end position="766"/>
    </location>
</feature>
<comment type="subcellular location">
    <subcellularLocation>
        <location evidence="1">Membrane</location>
        <topology evidence="1">Multi-pass membrane protein</topology>
    </subcellularLocation>
</comment>
<dbReference type="EMBL" id="CAJFDI010000002">
    <property type="protein sequence ID" value="CAD5217074.1"/>
    <property type="molecule type" value="Genomic_DNA"/>
</dbReference>
<dbReference type="InterPro" id="IPR005828">
    <property type="entry name" value="MFS_sugar_transport-like"/>
</dbReference>
<dbReference type="SUPFAM" id="SSF103473">
    <property type="entry name" value="MFS general substrate transporter"/>
    <property type="match status" value="1"/>
</dbReference>
<evidence type="ECO:0000259" key="7">
    <source>
        <dbReference type="PROSITE" id="PS50850"/>
    </source>
</evidence>
<accession>A0A1I7S985</accession>
<feature type="transmembrane region" description="Helical" evidence="6">
    <location>
        <begin position="443"/>
        <end position="465"/>
    </location>
</feature>
<sequence length="835" mass="93451">MRSDRPPPAPNEVTESTQRLLEDAAPIGLERRRSSSVGGPFSTPSTSTSSAGVTPVSPAPAEQPFQNHSASFGILNPTKPVDSVPGITAPISQVSLNDFVVVNGGPAANNVFPTTAVSTESVGSANAEYVHPPPVYVQSEVDLRSAKIPMSLGQNFVQSDPTLTEPILFFDGPQPETESQQTVQEEKVNDPKTGNRVRNQSELEINAQHYRMQKQYKTKRSRNLTDIDFEGILKIIGGCNMWQIIIYIMISAHQVPHAMFNLSVVYLTYQPDHWCKIPSFSKAYIESHRNDIGPGWTWEKAIDSGIAFPMVSNRQRRGKIWHDQCNYYRLPNSEYRKYLRMDFESARKLAASRNRTLKIDRCKAWDYDKSVMKDTVVMQWHRVCDDNWSRAHVHLSYSLGYLVGCIAGGFVSDRYGRKSAIYGFSVLSTIFGFLLPFSREFEVFLVVRFLLAVCNEAADLAAYVMCMEITGVKYRSIVGSLLQAPWACGYAFLALVAYICKSWVGIQMVTTVLHFLALFLIHHLPESPRWLIVMNRVDEAEKIIRKACHLNNSSLPSDLELVRHAEMRKWTKTMQRPHFLHTFKSQAMTFRNLIIFIVWIATALVYYGIVIALSDQSSPGRSMFVGNFFLNNAIAGAIELPTLLACVYLLQFGRKRSQVITLISAGTLIFIAMCASLKEEMTFSLIFMLAGKACIQGAFNILYIFTSELYPTVIRNSAVGMCSMVARIGAGASGYIAILSDVTLPVVPMGIFCIFSLFAGVLIYFLPETRDLPLPDTMWDAVTMLKNNNSYKCTGGIRRNSVIHEEEEEDEEYKQSPTSKDAPVNDISTKKAGVK</sequence>
<dbReference type="InterPro" id="IPR036259">
    <property type="entry name" value="MFS_trans_sf"/>
</dbReference>
<dbReference type="Pfam" id="PF00083">
    <property type="entry name" value="Sugar_tr"/>
    <property type="match status" value="1"/>
</dbReference>
<evidence type="ECO:0000256" key="6">
    <source>
        <dbReference type="SAM" id="Phobius"/>
    </source>
</evidence>
<dbReference type="OrthoDB" id="5296287at2759"/>